<evidence type="ECO:0000313" key="2">
    <source>
        <dbReference type="Proteomes" id="UP000436088"/>
    </source>
</evidence>
<protein>
    <submittedName>
        <fullName evidence="1">Uncharacterized protein</fullName>
    </submittedName>
</protein>
<dbReference type="EMBL" id="VEPZ02001180">
    <property type="protein sequence ID" value="KAE8688817.1"/>
    <property type="molecule type" value="Genomic_DNA"/>
</dbReference>
<evidence type="ECO:0000313" key="1">
    <source>
        <dbReference type="EMBL" id="KAE8688817.1"/>
    </source>
</evidence>
<dbReference type="Proteomes" id="UP000436088">
    <property type="component" value="Unassembled WGS sequence"/>
</dbReference>
<proteinExistence type="predicted"/>
<gene>
    <name evidence="1" type="ORF">F3Y22_tig00110954pilonHSYRG00064</name>
</gene>
<dbReference type="AlphaFoldDB" id="A0A6A2ZAR9"/>
<name>A0A6A2ZAR9_HIBSY</name>
<keyword evidence="2" id="KW-1185">Reference proteome</keyword>
<organism evidence="1 2">
    <name type="scientific">Hibiscus syriacus</name>
    <name type="common">Rose of Sharon</name>
    <dbReference type="NCBI Taxonomy" id="106335"/>
    <lineage>
        <taxon>Eukaryota</taxon>
        <taxon>Viridiplantae</taxon>
        <taxon>Streptophyta</taxon>
        <taxon>Embryophyta</taxon>
        <taxon>Tracheophyta</taxon>
        <taxon>Spermatophyta</taxon>
        <taxon>Magnoliopsida</taxon>
        <taxon>eudicotyledons</taxon>
        <taxon>Gunneridae</taxon>
        <taxon>Pentapetalae</taxon>
        <taxon>rosids</taxon>
        <taxon>malvids</taxon>
        <taxon>Malvales</taxon>
        <taxon>Malvaceae</taxon>
        <taxon>Malvoideae</taxon>
        <taxon>Hibiscus</taxon>
    </lineage>
</organism>
<reference evidence="1" key="1">
    <citation type="submission" date="2019-09" db="EMBL/GenBank/DDBJ databases">
        <title>Draft genome information of white flower Hibiscus syriacus.</title>
        <authorList>
            <person name="Kim Y.-M."/>
        </authorList>
    </citation>
    <scope>NUCLEOTIDE SEQUENCE [LARGE SCALE GENOMIC DNA]</scope>
    <source>
        <strain evidence="1">YM2019G1</strain>
    </source>
</reference>
<accession>A0A6A2ZAR9</accession>
<sequence>MNEILARVGRIEKLQEQLIKTQQEMTDHAKKFQVDSKEQMTMLMDMMNDMIHGGKPLEDPAVNAINEVLNDNDEFDVIVSNDQEPISEYGNSRQLQDLVPRGIGELMVNEESMKEKSSVVRNKLYPKKKGIENGQRLIKKKKNVQGFQFPPFHFSGKKGVKVQCSEIVASTETNVTKSYEEYRAQENEKGNQSKRASMNIRDKAIVTNKNCFDPNFQLINEEMRSDHKTAKKKVEVGTSEESSKRAQIREMIKKWGGLRTIT</sequence>
<comment type="caution">
    <text evidence="1">The sequence shown here is derived from an EMBL/GenBank/DDBJ whole genome shotgun (WGS) entry which is preliminary data.</text>
</comment>